<dbReference type="Proteomes" id="UP000234681">
    <property type="component" value="Chromosome 4"/>
</dbReference>
<dbReference type="AlphaFoldDB" id="A6IAY3"/>
<name>A6IAY3_RAT</name>
<sequence length="42" mass="4754">MGNQEEVITLYTQNVAHLKNHRSLCPDVPSQLMDLPCNSQTQ</sequence>
<dbReference type="EMBL" id="CH473957">
    <property type="protein sequence ID" value="EDL91251.1"/>
    <property type="molecule type" value="Genomic_DNA"/>
</dbReference>
<proteinExistence type="predicted"/>
<reference evidence="2" key="1">
    <citation type="submission" date="2005-09" db="EMBL/GenBank/DDBJ databases">
        <authorList>
            <person name="Mural R.J."/>
            <person name="Li P.W."/>
            <person name="Adams M.D."/>
            <person name="Amanatides P.G."/>
            <person name="Baden-Tillson H."/>
            <person name="Barnstead M."/>
            <person name="Chin S.H."/>
            <person name="Dew I."/>
            <person name="Evans C.A."/>
            <person name="Ferriera S."/>
            <person name="Flanigan M."/>
            <person name="Fosler C."/>
            <person name="Glodek A."/>
            <person name="Gu Z."/>
            <person name="Holt R.A."/>
            <person name="Jennings D."/>
            <person name="Kraft C.L."/>
            <person name="Lu F."/>
            <person name="Nguyen T."/>
            <person name="Nusskern D.R."/>
            <person name="Pfannkoch C.M."/>
            <person name="Sitter C."/>
            <person name="Sutton G.G."/>
            <person name="Venter J.C."/>
            <person name="Wang Z."/>
            <person name="Woodage T."/>
            <person name="Zheng X.H."/>
            <person name="Zhong F."/>
        </authorList>
    </citation>
    <scope>NUCLEOTIDE SEQUENCE [LARGE SCALE GENOMIC DNA]</scope>
    <source>
        <strain>BN</strain>
        <strain evidence="2">Sprague-Dawley</strain>
    </source>
</reference>
<protein>
    <submittedName>
        <fullName evidence="1">RCG56453, isoform CRA_c</fullName>
    </submittedName>
</protein>
<gene>
    <name evidence="1" type="ORF">rCG_56453</name>
</gene>
<evidence type="ECO:0000313" key="1">
    <source>
        <dbReference type="EMBL" id="EDL91251.1"/>
    </source>
</evidence>
<evidence type="ECO:0000313" key="2">
    <source>
        <dbReference type="Proteomes" id="UP000234681"/>
    </source>
</evidence>
<organism evidence="1 2">
    <name type="scientific">Rattus norvegicus</name>
    <name type="common">Rat</name>
    <dbReference type="NCBI Taxonomy" id="10116"/>
    <lineage>
        <taxon>Eukaryota</taxon>
        <taxon>Metazoa</taxon>
        <taxon>Chordata</taxon>
        <taxon>Craniata</taxon>
        <taxon>Vertebrata</taxon>
        <taxon>Euteleostomi</taxon>
        <taxon>Mammalia</taxon>
        <taxon>Eutheria</taxon>
        <taxon>Euarchontoglires</taxon>
        <taxon>Glires</taxon>
        <taxon>Rodentia</taxon>
        <taxon>Myomorpha</taxon>
        <taxon>Muroidea</taxon>
        <taxon>Muridae</taxon>
        <taxon>Murinae</taxon>
        <taxon>Rattus</taxon>
    </lineage>
</organism>
<accession>A6IAY3</accession>